<feature type="compositionally biased region" description="Polar residues" evidence="1">
    <location>
        <begin position="262"/>
        <end position="274"/>
    </location>
</feature>
<proteinExistence type="predicted"/>
<feature type="region of interest" description="Disordered" evidence="1">
    <location>
        <begin position="161"/>
        <end position="198"/>
    </location>
</feature>
<gene>
    <name evidence="2" type="ORF">C8F04DRAFT_1260743</name>
</gene>
<dbReference type="EMBL" id="JARJCM010000063">
    <property type="protein sequence ID" value="KAJ7033757.1"/>
    <property type="molecule type" value="Genomic_DNA"/>
</dbReference>
<protein>
    <submittedName>
        <fullName evidence="2">Uncharacterized protein</fullName>
    </submittedName>
</protein>
<organism evidence="2 3">
    <name type="scientific">Mycena alexandri</name>
    <dbReference type="NCBI Taxonomy" id="1745969"/>
    <lineage>
        <taxon>Eukaryota</taxon>
        <taxon>Fungi</taxon>
        <taxon>Dikarya</taxon>
        <taxon>Basidiomycota</taxon>
        <taxon>Agaricomycotina</taxon>
        <taxon>Agaricomycetes</taxon>
        <taxon>Agaricomycetidae</taxon>
        <taxon>Agaricales</taxon>
        <taxon>Marasmiineae</taxon>
        <taxon>Mycenaceae</taxon>
        <taxon>Mycena</taxon>
    </lineage>
</organism>
<evidence type="ECO:0000256" key="1">
    <source>
        <dbReference type="SAM" id="MobiDB-lite"/>
    </source>
</evidence>
<comment type="caution">
    <text evidence="2">The sequence shown here is derived from an EMBL/GenBank/DDBJ whole genome shotgun (WGS) entry which is preliminary data.</text>
</comment>
<accession>A0AAD6X225</accession>
<keyword evidence="3" id="KW-1185">Reference proteome</keyword>
<sequence length="300" mass="31673">MSTTNTINHLVSFLARPLMKSHTPATIVAVQVSLHTTFSSSPSSFKLLLSANCPAPTAIQRACIVSGVRWAEWIYLLSSGLDLQLFIAATSLDVELGTMPRRSLWVAPENPETVVPAVTMRSAALVPAGRPFAARLRATLATERIRRGAAINPTRIPTLLSSCALPEDDPATDSESESDSDSDSDISDSGSSLTSTSSATSVSNASYIFVASTPAKVDTKPKVVTRYMYRGGVTQVMSGGVMLSAAPTPKSPVSLLPLPKSRLTSTSSPFSNARPSGMRQAGTTARKTGVLAADSWRKCT</sequence>
<dbReference type="AlphaFoldDB" id="A0AAD6X225"/>
<evidence type="ECO:0000313" key="2">
    <source>
        <dbReference type="EMBL" id="KAJ7033757.1"/>
    </source>
</evidence>
<feature type="compositionally biased region" description="Low complexity" evidence="1">
    <location>
        <begin position="187"/>
        <end position="198"/>
    </location>
</feature>
<name>A0AAD6X225_9AGAR</name>
<reference evidence="2" key="1">
    <citation type="submission" date="2023-03" db="EMBL/GenBank/DDBJ databases">
        <title>Massive genome expansion in bonnet fungi (Mycena s.s.) driven by repeated elements and novel gene families across ecological guilds.</title>
        <authorList>
            <consortium name="Lawrence Berkeley National Laboratory"/>
            <person name="Harder C.B."/>
            <person name="Miyauchi S."/>
            <person name="Viragh M."/>
            <person name="Kuo A."/>
            <person name="Thoen E."/>
            <person name="Andreopoulos B."/>
            <person name="Lu D."/>
            <person name="Skrede I."/>
            <person name="Drula E."/>
            <person name="Henrissat B."/>
            <person name="Morin E."/>
            <person name="Kohler A."/>
            <person name="Barry K."/>
            <person name="LaButti K."/>
            <person name="Morin E."/>
            <person name="Salamov A."/>
            <person name="Lipzen A."/>
            <person name="Mereny Z."/>
            <person name="Hegedus B."/>
            <person name="Baldrian P."/>
            <person name="Stursova M."/>
            <person name="Weitz H."/>
            <person name="Taylor A."/>
            <person name="Grigoriev I.V."/>
            <person name="Nagy L.G."/>
            <person name="Martin F."/>
            <person name="Kauserud H."/>
        </authorList>
    </citation>
    <scope>NUCLEOTIDE SEQUENCE</scope>
    <source>
        <strain evidence="2">CBHHK200</strain>
    </source>
</reference>
<feature type="compositionally biased region" description="Acidic residues" evidence="1">
    <location>
        <begin position="166"/>
        <end position="186"/>
    </location>
</feature>
<dbReference type="Proteomes" id="UP001218188">
    <property type="component" value="Unassembled WGS sequence"/>
</dbReference>
<evidence type="ECO:0000313" key="3">
    <source>
        <dbReference type="Proteomes" id="UP001218188"/>
    </source>
</evidence>
<feature type="region of interest" description="Disordered" evidence="1">
    <location>
        <begin position="253"/>
        <end position="289"/>
    </location>
</feature>